<dbReference type="Gene3D" id="3.40.630.40">
    <property type="entry name" value="Zn-dependent exopeptidases"/>
    <property type="match status" value="1"/>
</dbReference>
<dbReference type="CDD" id="cd02696">
    <property type="entry name" value="MurNAc-LAA"/>
    <property type="match status" value="1"/>
</dbReference>
<dbReference type="InterPro" id="IPR036680">
    <property type="entry name" value="SPOR-like_sf"/>
</dbReference>
<dbReference type="InterPro" id="IPR050695">
    <property type="entry name" value="N-acetylmuramoyl_amidase_3"/>
</dbReference>
<dbReference type="Proteomes" id="UP000237749">
    <property type="component" value="Unassembled WGS sequence"/>
</dbReference>
<evidence type="ECO:0000313" key="3">
    <source>
        <dbReference type="EMBL" id="PPK80921.1"/>
    </source>
</evidence>
<dbReference type="AlphaFoldDB" id="A0A2S6HT48"/>
<protein>
    <submittedName>
        <fullName evidence="3">N-acetylmuramoyl-L-alanine amidase</fullName>
    </submittedName>
</protein>
<dbReference type="Pfam" id="PF01520">
    <property type="entry name" value="Amidase_3"/>
    <property type="match status" value="1"/>
</dbReference>
<dbReference type="EMBL" id="PTJA01000005">
    <property type="protein sequence ID" value="PPK80921.1"/>
    <property type="molecule type" value="Genomic_DNA"/>
</dbReference>
<dbReference type="GO" id="GO:0008745">
    <property type="term" value="F:N-acetylmuramoyl-L-alanine amidase activity"/>
    <property type="evidence" value="ECO:0007669"/>
    <property type="project" value="InterPro"/>
</dbReference>
<dbReference type="PANTHER" id="PTHR30404">
    <property type="entry name" value="N-ACETYLMURAMOYL-L-ALANINE AMIDASE"/>
    <property type="match status" value="1"/>
</dbReference>
<dbReference type="GO" id="GO:0042834">
    <property type="term" value="F:peptidoglycan binding"/>
    <property type="evidence" value="ECO:0007669"/>
    <property type="project" value="InterPro"/>
</dbReference>
<accession>A0A2S6HT48</accession>
<comment type="caution">
    <text evidence="3">The sequence shown here is derived from an EMBL/GenBank/DDBJ whole genome shotgun (WGS) entry which is preliminary data.</text>
</comment>
<keyword evidence="1" id="KW-0378">Hydrolase</keyword>
<feature type="domain" description="SPOR" evidence="2">
    <location>
        <begin position="182"/>
        <end position="257"/>
    </location>
</feature>
<evidence type="ECO:0000313" key="4">
    <source>
        <dbReference type="Proteomes" id="UP000237749"/>
    </source>
</evidence>
<proteinExistence type="predicted"/>
<dbReference type="GO" id="GO:0009253">
    <property type="term" value="P:peptidoglycan catabolic process"/>
    <property type="evidence" value="ECO:0007669"/>
    <property type="project" value="InterPro"/>
</dbReference>
<dbReference type="SUPFAM" id="SSF110997">
    <property type="entry name" value="Sporulation related repeat"/>
    <property type="match status" value="1"/>
</dbReference>
<dbReference type="SMART" id="SM00646">
    <property type="entry name" value="Ami_3"/>
    <property type="match status" value="1"/>
</dbReference>
<organism evidence="3 4">
    <name type="scientific">Lacrimispora xylanisolvens</name>
    <dbReference type="NCBI Taxonomy" id="384636"/>
    <lineage>
        <taxon>Bacteria</taxon>
        <taxon>Bacillati</taxon>
        <taxon>Bacillota</taxon>
        <taxon>Clostridia</taxon>
        <taxon>Lachnospirales</taxon>
        <taxon>Lachnospiraceae</taxon>
        <taxon>Lacrimispora</taxon>
    </lineage>
</organism>
<dbReference type="PROSITE" id="PS51724">
    <property type="entry name" value="SPOR"/>
    <property type="match status" value="1"/>
</dbReference>
<dbReference type="PANTHER" id="PTHR30404:SF0">
    <property type="entry name" value="N-ACETYLMURAMOYL-L-ALANINE AMIDASE AMIC"/>
    <property type="match status" value="1"/>
</dbReference>
<evidence type="ECO:0000256" key="1">
    <source>
        <dbReference type="ARBA" id="ARBA00022801"/>
    </source>
</evidence>
<dbReference type="InterPro" id="IPR002508">
    <property type="entry name" value="MurNAc-LAA_cat"/>
</dbReference>
<evidence type="ECO:0000259" key="2">
    <source>
        <dbReference type="PROSITE" id="PS51724"/>
    </source>
</evidence>
<dbReference type="InterPro" id="IPR007730">
    <property type="entry name" value="SPOR-like_dom"/>
</dbReference>
<dbReference type="GO" id="GO:0030288">
    <property type="term" value="C:outer membrane-bounded periplasmic space"/>
    <property type="evidence" value="ECO:0007669"/>
    <property type="project" value="TreeGrafter"/>
</dbReference>
<keyword evidence="4" id="KW-1185">Reference proteome</keyword>
<name>A0A2S6HT48_9FIRM</name>
<dbReference type="Gene3D" id="3.30.70.1070">
    <property type="entry name" value="Sporulation related repeat"/>
    <property type="match status" value="1"/>
</dbReference>
<dbReference type="SUPFAM" id="SSF53187">
    <property type="entry name" value="Zn-dependent exopeptidases"/>
    <property type="match status" value="1"/>
</dbReference>
<dbReference type="RefSeq" id="WP_104436911.1">
    <property type="nucleotide sequence ID" value="NZ_PTJA01000005.1"/>
</dbReference>
<gene>
    <name evidence="3" type="ORF">BXY41_105140</name>
</gene>
<dbReference type="OrthoDB" id="9806267at2"/>
<sequence length="260" mass="28562">MAERKIVVIDAGHGGADPGAVYNGRQEKDDNLKLALAVGKILADNGVDVRYTRTDDTYNTPLEKAMMANDAEADLFVSIHRNAMPVPGTGSGVETVVFENKGIEGMLGANIGEALAAMGFTNLGTVERPGLVVLRRTKIPSVLIEVGFIDNEADNYLFDDHFDEIAQAIATGILNTIQQQEENQVEYYQIQTGAFRVRSLAEDQVNMLKSQGFPAFVVYEDGLYKVRVGAFRNMDNAVKMEQALRQLGHNTFMVKRPAVY</sequence>
<dbReference type="Pfam" id="PF05036">
    <property type="entry name" value="SPOR"/>
    <property type="match status" value="1"/>
</dbReference>
<reference evidence="3 4" key="1">
    <citation type="submission" date="2018-02" db="EMBL/GenBank/DDBJ databases">
        <title>Genomic Encyclopedia of Archaeal and Bacterial Type Strains, Phase II (KMG-II): from individual species to whole genera.</title>
        <authorList>
            <person name="Goeker M."/>
        </authorList>
    </citation>
    <scope>NUCLEOTIDE SEQUENCE [LARGE SCALE GENOMIC DNA]</scope>
    <source>
        <strain evidence="3 4">DSM 3808</strain>
    </source>
</reference>